<reference evidence="1" key="1">
    <citation type="submission" date="2023-05" db="EMBL/GenBank/DDBJ databases">
        <title>Genome and transcriptome analyses reveal genes involved in the formation of fine ridges on petal epidermal cells in Hibiscus trionum.</title>
        <authorList>
            <person name="Koshimizu S."/>
            <person name="Masuda S."/>
            <person name="Ishii T."/>
            <person name="Shirasu K."/>
            <person name="Hoshino A."/>
            <person name="Arita M."/>
        </authorList>
    </citation>
    <scope>NUCLEOTIDE SEQUENCE</scope>
    <source>
        <strain evidence="1">Hamamatsu line</strain>
    </source>
</reference>
<comment type="caution">
    <text evidence="1">The sequence shown here is derived from an EMBL/GenBank/DDBJ whole genome shotgun (WGS) entry which is preliminary data.</text>
</comment>
<dbReference type="AlphaFoldDB" id="A0A9W7I0I3"/>
<name>A0A9W7I0I3_HIBTR</name>
<organism evidence="1 2">
    <name type="scientific">Hibiscus trionum</name>
    <name type="common">Flower of an hour</name>
    <dbReference type="NCBI Taxonomy" id="183268"/>
    <lineage>
        <taxon>Eukaryota</taxon>
        <taxon>Viridiplantae</taxon>
        <taxon>Streptophyta</taxon>
        <taxon>Embryophyta</taxon>
        <taxon>Tracheophyta</taxon>
        <taxon>Spermatophyta</taxon>
        <taxon>Magnoliopsida</taxon>
        <taxon>eudicotyledons</taxon>
        <taxon>Gunneridae</taxon>
        <taxon>Pentapetalae</taxon>
        <taxon>rosids</taxon>
        <taxon>malvids</taxon>
        <taxon>Malvales</taxon>
        <taxon>Malvaceae</taxon>
        <taxon>Malvoideae</taxon>
        <taxon>Hibiscus</taxon>
    </lineage>
</organism>
<dbReference type="OrthoDB" id="1752032at2759"/>
<evidence type="ECO:0000313" key="2">
    <source>
        <dbReference type="Proteomes" id="UP001165190"/>
    </source>
</evidence>
<dbReference type="EMBL" id="BSYR01000021">
    <property type="protein sequence ID" value="GMI86737.1"/>
    <property type="molecule type" value="Genomic_DNA"/>
</dbReference>
<protein>
    <submittedName>
        <fullName evidence="1">Uncharacterized protein</fullName>
    </submittedName>
</protein>
<proteinExistence type="predicted"/>
<accession>A0A9W7I0I3</accession>
<keyword evidence="2" id="KW-1185">Reference proteome</keyword>
<sequence length="74" mass="8184">MTSQEKNMIESRATNSINAQSTNKRKRVIGIGLYTDLNTGEQVMNLGVDSERVVTSPVIAPQKIGAHTSQFQHR</sequence>
<gene>
    <name evidence="1" type="ORF">HRI_002343000</name>
</gene>
<evidence type="ECO:0000313" key="1">
    <source>
        <dbReference type="EMBL" id="GMI86737.1"/>
    </source>
</evidence>
<dbReference type="Proteomes" id="UP001165190">
    <property type="component" value="Unassembled WGS sequence"/>
</dbReference>